<sequence>MIEFLGPDENTLVMPDDWLRARHPRRDRPGVPEPPAPDPSAPERMHAFVHSVRADIETVLDRSAPDVAAAARAHLRGEPDPLGAAALGDIVGSIGRSREWAAPRPDFPFVDALVAEHGTAFAAHAFTEGAGLVGAGPAHHGVYAPRHRNPGELYTGNGFGTDVARSLRTRLAAAPDDVHAETEKRLEGVRGHDWQRALASYLVPTREDWIDDLCANPGRLAERGFGQQWLVFCAFGRPHQPAASGLRFGRAEARPDVIATLLEAIGPAGVVPLLAQALHSECADDAMLLRILTSLPVDEAFLALLDRVGRPDVARVLPDAAREFPARAVRLLSASAAPLAADLLAAHVRAVPDVAAKVARELPARRRSTVEALLERFPPATGLPPLLTAPPWTRPRENVTPVVLKGLPAPGTRAIHWAPGERDAWAAQEDVAGWDRSAAGRDFADMAARYRAKDGYGPIHERILLLRGPADLVRPLLAGWTVDNDHYYDEDEWLEWLGPLVARHEAAAHDVVLALARRYPAALGRYAMPLLSDEVARTMADWLVRLKTGGRTARAWFERHGHAAVPFLLPDALGKAGPARRAAEAALRLIADRHGPDAVVEAARVHGDRAAASITTVTVADPLDVLPKEVPDTGWADPRVLPQILLRDRAHALPDDAVRHVVTMLAMSKPDAPYPGVHVVRDLCDPESLAGFGWALFRHWEFTGAPLTEKWAISQLGLTGDDDTVRRLTPVIRAWPGDNGHSKAVVGLDVLTAIGTDTALMHLNSIAQRVKYQGIKGQAQARIEELAADLGLSCEQLADRLVPDFGLDASGTLTLDYGPRRFVIGFDEHLRPTIADEDGKVRKSLPKPGAKDDPELAPAASKRFAALRKDVRTVAADQLRRLEQDMLTGRRRTAAEFREFLAGHPLVGHLVRRLVWLAENEDGTAVSFRVAEDRTFADAADETVTVPDDARVRVAHPIHLGDDLPAWTELFADYEILQPFEQLGRPVHTLTAEESETGRLTRFENRPVDAGALLGLTRRGWERGAPMDAGIEQEFYHPGPGCGVDIDLDPGISVGDPEDQIFRRVRLGSTRDPVAVSEVLADLLRVTAPADGTAR</sequence>
<organism evidence="3 4">
    <name type="scientific">Actinomadura algeriensis</name>
    <dbReference type="NCBI Taxonomy" id="1679523"/>
    <lineage>
        <taxon>Bacteria</taxon>
        <taxon>Bacillati</taxon>
        <taxon>Actinomycetota</taxon>
        <taxon>Actinomycetes</taxon>
        <taxon>Streptosporangiales</taxon>
        <taxon>Thermomonosporaceae</taxon>
        <taxon>Actinomadura</taxon>
    </lineage>
</organism>
<reference evidence="3 4" key="1">
    <citation type="submission" date="2020-10" db="EMBL/GenBank/DDBJ databases">
        <title>Sequencing the genomes of 1000 actinobacteria strains.</title>
        <authorList>
            <person name="Klenk H.-P."/>
        </authorList>
    </citation>
    <scope>NUCLEOTIDE SEQUENCE [LARGE SCALE GENOMIC DNA]</scope>
    <source>
        <strain evidence="3 4">DSM 46744</strain>
    </source>
</reference>
<comment type="caution">
    <text evidence="3">The sequence shown here is derived from an EMBL/GenBank/DDBJ whole genome shotgun (WGS) entry which is preliminary data.</text>
</comment>
<dbReference type="InterPro" id="IPR025406">
    <property type="entry name" value="DUF4132"/>
</dbReference>
<gene>
    <name evidence="3" type="ORF">H4W34_007108</name>
</gene>
<evidence type="ECO:0000256" key="1">
    <source>
        <dbReference type="SAM" id="MobiDB-lite"/>
    </source>
</evidence>
<evidence type="ECO:0000259" key="2">
    <source>
        <dbReference type="Pfam" id="PF13569"/>
    </source>
</evidence>
<keyword evidence="4" id="KW-1185">Reference proteome</keyword>
<feature type="domain" description="DUF4132" evidence="2">
    <location>
        <begin position="839"/>
        <end position="1021"/>
    </location>
</feature>
<dbReference type="Pfam" id="PF13569">
    <property type="entry name" value="DUF4132"/>
    <property type="match status" value="1"/>
</dbReference>
<accession>A0ABR9K346</accession>
<proteinExistence type="predicted"/>
<evidence type="ECO:0000313" key="3">
    <source>
        <dbReference type="EMBL" id="MBE1537275.1"/>
    </source>
</evidence>
<dbReference type="EMBL" id="JADBDZ010000001">
    <property type="protein sequence ID" value="MBE1537275.1"/>
    <property type="molecule type" value="Genomic_DNA"/>
</dbReference>
<feature type="compositionally biased region" description="Pro residues" evidence="1">
    <location>
        <begin position="31"/>
        <end position="40"/>
    </location>
</feature>
<dbReference type="Proteomes" id="UP000627838">
    <property type="component" value="Unassembled WGS sequence"/>
</dbReference>
<protein>
    <recommendedName>
        <fullName evidence="2">DUF4132 domain-containing protein</fullName>
    </recommendedName>
</protein>
<name>A0ABR9K346_9ACTN</name>
<evidence type="ECO:0000313" key="4">
    <source>
        <dbReference type="Proteomes" id="UP000627838"/>
    </source>
</evidence>
<feature type="region of interest" description="Disordered" evidence="1">
    <location>
        <begin position="16"/>
        <end position="43"/>
    </location>
</feature>
<dbReference type="RefSeq" id="WP_192763180.1">
    <property type="nucleotide sequence ID" value="NZ_JADBDZ010000001.1"/>
</dbReference>